<keyword evidence="8" id="KW-0479">Metal-binding</keyword>
<gene>
    <name evidence="13" type="ORF">BGZ95_004036</name>
</gene>
<dbReference type="CDD" id="cd05402">
    <property type="entry name" value="NT_PAP_TUTase"/>
    <property type="match status" value="1"/>
</dbReference>
<dbReference type="PANTHER" id="PTHR12271">
    <property type="entry name" value="POLY A POLYMERASE CID PAP -RELATED"/>
    <property type="match status" value="1"/>
</dbReference>
<feature type="compositionally biased region" description="Polar residues" evidence="10">
    <location>
        <begin position="116"/>
        <end position="127"/>
    </location>
</feature>
<dbReference type="InterPro" id="IPR002058">
    <property type="entry name" value="PAP_assoc"/>
</dbReference>
<feature type="compositionally biased region" description="Polar residues" evidence="10">
    <location>
        <begin position="171"/>
        <end position="199"/>
    </location>
</feature>
<evidence type="ECO:0000256" key="5">
    <source>
        <dbReference type="ARBA" id="ARBA00012388"/>
    </source>
</evidence>
<keyword evidence="6" id="KW-0963">Cytoplasm</keyword>
<feature type="region of interest" description="Disordered" evidence="10">
    <location>
        <begin position="104"/>
        <end position="199"/>
    </location>
</feature>
<accession>A0AAD4H9G3</accession>
<comment type="subcellular location">
    <subcellularLocation>
        <location evidence="3">Cytoplasm</location>
    </subcellularLocation>
</comment>
<dbReference type="GO" id="GO:0010605">
    <property type="term" value="P:negative regulation of macromolecule metabolic process"/>
    <property type="evidence" value="ECO:0007669"/>
    <property type="project" value="UniProtKB-ARBA"/>
</dbReference>
<evidence type="ECO:0000256" key="6">
    <source>
        <dbReference type="ARBA" id="ARBA00022490"/>
    </source>
</evidence>
<dbReference type="InterPro" id="IPR054708">
    <property type="entry name" value="MTPAP-like_central"/>
</dbReference>
<evidence type="ECO:0000256" key="8">
    <source>
        <dbReference type="ARBA" id="ARBA00022723"/>
    </source>
</evidence>
<feature type="compositionally biased region" description="Pro residues" evidence="10">
    <location>
        <begin position="1"/>
        <end position="10"/>
    </location>
</feature>
<organism evidence="13 14">
    <name type="scientific">Linnemannia exigua</name>
    <dbReference type="NCBI Taxonomy" id="604196"/>
    <lineage>
        <taxon>Eukaryota</taxon>
        <taxon>Fungi</taxon>
        <taxon>Fungi incertae sedis</taxon>
        <taxon>Mucoromycota</taxon>
        <taxon>Mortierellomycotina</taxon>
        <taxon>Mortierellomycetes</taxon>
        <taxon>Mortierellales</taxon>
        <taxon>Mortierellaceae</taxon>
        <taxon>Linnemannia</taxon>
    </lineage>
</organism>
<feature type="region of interest" description="Disordered" evidence="10">
    <location>
        <begin position="325"/>
        <end position="360"/>
    </location>
</feature>
<dbReference type="GO" id="GO:0046872">
    <property type="term" value="F:metal ion binding"/>
    <property type="evidence" value="ECO:0007669"/>
    <property type="project" value="UniProtKB-KW"/>
</dbReference>
<dbReference type="InterPro" id="IPR043519">
    <property type="entry name" value="NT_sf"/>
</dbReference>
<comment type="caution">
    <text evidence="13">The sequence shown here is derived from an EMBL/GenBank/DDBJ whole genome shotgun (WGS) entry which is preliminary data.</text>
</comment>
<dbReference type="GO" id="GO:0031123">
    <property type="term" value="P:RNA 3'-end processing"/>
    <property type="evidence" value="ECO:0007669"/>
    <property type="project" value="TreeGrafter"/>
</dbReference>
<evidence type="ECO:0000256" key="4">
    <source>
        <dbReference type="ARBA" id="ARBA00008593"/>
    </source>
</evidence>
<evidence type="ECO:0000259" key="12">
    <source>
        <dbReference type="Pfam" id="PF22600"/>
    </source>
</evidence>
<name>A0AAD4H9G3_9FUNG</name>
<feature type="compositionally biased region" description="Low complexity" evidence="10">
    <location>
        <begin position="325"/>
        <end position="336"/>
    </location>
</feature>
<evidence type="ECO:0000256" key="1">
    <source>
        <dbReference type="ARBA" id="ARBA00001936"/>
    </source>
</evidence>
<dbReference type="Pfam" id="PF22600">
    <property type="entry name" value="MTPAP-like_central"/>
    <property type="match status" value="1"/>
</dbReference>
<proteinExistence type="inferred from homology"/>
<comment type="cofactor">
    <cofactor evidence="2">
        <name>Mg(2+)</name>
        <dbReference type="ChEBI" id="CHEBI:18420"/>
    </cofactor>
</comment>
<dbReference type="GO" id="GO:0005737">
    <property type="term" value="C:cytoplasm"/>
    <property type="evidence" value="ECO:0007669"/>
    <property type="project" value="UniProtKB-SubCell"/>
</dbReference>
<evidence type="ECO:0000256" key="10">
    <source>
        <dbReference type="SAM" id="MobiDB-lite"/>
    </source>
</evidence>
<comment type="cofactor">
    <cofactor evidence="1">
        <name>Mn(2+)</name>
        <dbReference type="ChEBI" id="CHEBI:29035"/>
    </cofactor>
</comment>
<dbReference type="GO" id="GO:1990817">
    <property type="term" value="F:poly(A) RNA polymerase activity"/>
    <property type="evidence" value="ECO:0007669"/>
    <property type="project" value="UniProtKB-EC"/>
</dbReference>
<comment type="similarity">
    <text evidence="4">Belongs to the DNA polymerase type-B-like family.</text>
</comment>
<feature type="compositionally biased region" description="Low complexity" evidence="10">
    <location>
        <begin position="159"/>
        <end position="170"/>
    </location>
</feature>
<feature type="compositionally biased region" description="Polar residues" evidence="10">
    <location>
        <begin position="134"/>
        <end position="148"/>
    </location>
</feature>
<feature type="region of interest" description="Disordered" evidence="10">
    <location>
        <begin position="1"/>
        <end position="88"/>
    </location>
</feature>
<dbReference type="Pfam" id="PF03828">
    <property type="entry name" value="PAP_assoc"/>
    <property type="match status" value="1"/>
</dbReference>
<dbReference type="SUPFAM" id="SSF81301">
    <property type="entry name" value="Nucleotidyltransferase"/>
    <property type="match status" value="1"/>
</dbReference>
<dbReference type="PANTHER" id="PTHR12271:SF40">
    <property type="entry name" value="POLY(A) RNA POLYMERASE GLD2"/>
    <property type="match status" value="1"/>
</dbReference>
<feature type="region of interest" description="Disordered" evidence="10">
    <location>
        <begin position="416"/>
        <end position="456"/>
    </location>
</feature>
<evidence type="ECO:0000313" key="14">
    <source>
        <dbReference type="Proteomes" id="UP001194580"/>
    </source>
</evidence>
<keyword evidence="9" id="KW-0460">Magnesium</keyword>
<evidence type="ECO:0000256" key="9">
    <source>
        <dbReference type="ARBA" id="ARBA00022842"/>
    </source>
</evidence>
<dbReference type="Gene3D" id="3.30.460.10">
    <property type="entry name" value="Beta Polymerase, domain 2"/>
    <property type="match status" value="1"/>
</dbReference>
<feature type="domain" description="PAP-associated" evidence="11">
    <location>
        <begin position="739"/>
        <end position="795"/>
    </location>
</feature>
<dbReference type="EMBL" id="JAAAIL010000197">
    <property type="protein sequence ID" value="KAG0278423.1"/>
    <property type="molecule type" value="Genomic_DNA"/>
</dbReference>
<evidence type="ECO:0000313" key="13">
    <source>
        <dbReference type="EMBL" id="KAG0278423.1"/>
    </source>
</evidence>
<protein>
    <recommendedName>
        <fullName evidence="5">polynucleotide adenylyltransferase</fullName>
        <ecNumber evidence="5">2.7.7.19</ecNumber>
    </recommendedName>
</protein>
<sequence>MAQPTLPPHLQPAAQARSQGSSMDEQHEHAVDNTLASLTDGPGKNPISSQPASPWPDPSHTPHIGRQEHDHNQNSSRSHSPFLPPFLHPNLAHLMQQTHMQQMMYQQHGQFHDQSKTQPPGLTNNSLDGHHAQLENTSGQWRSQQQQLKGVIDKTAEDSASAASAGSAPSTLDQRTQDGSQQPGERPQFTTDRQSMESQLRQGMFHPLAQPPQSMFSLPGNAGPPGFENDFGPPGMIPMHTPNGIVFVPMNRVTPPPPPGFGHFPVHSPDQERLASHQRPGSQFQATLQQQQHQQQQHFHHQQMLMHQQMLRQQHQLQQMYQFQGNPQHPLQQQQQHEQRVDSPTAGGKNNQEQQHQQHHQIKNIESHINQLLFQGGGAAEPSSTPGEAALDGSRLTVQEIEEAQVKDLQGQFRRFSLGDPVSPPRSRSIPSVTDHISGDGPHIHNNRPSSHLSASSHQFSSMIYSRFQDPSTTRYEEPIKAPFSVKDIDFYSDRKYDPYRPTSFDQITKDAKEFCQELMPKPEEETRKLALLQKLSDITVEVFGEAEVLPFGSSGNGLALANADMDVCVFLNPKNGSEEVSPVEFVERIGDRLEKDPDFENILQLKRARVPIVKLNHVNGIACDIGYQNDLAIWNTRLLRAYCRIDERVRDMVVIIKIWAKRRKINNPYTGSLSSYAYVLLVIHVLQRRGVLPNLQTIVAGNGKVPFWDCQGFNRYFFEDIANLSRYWQPTPESQRQSIGELLYEFFRYYASEFRYANHVEDTEQAQSAPAADSKPVVKNRYLFCIEDPFELNHNVGRPVDRYS</sequence>
<evidence type="ECO:0000259" key="11">
    <source>
        <dbReference type="Pfam" id="PF03828"/>
    </source>
</evidence>
<evidence type="ECO:0000256" key="7">
    <source>
        <dbReference type="ARBA" id="ARBA00022679"/>
    </source>
</evidence>
<dbReference type="Gene3D" id="1.10.1410.10">
    <property type="match status" value="1"/>
</dbReference>
<keyword evidence="7" id="KW-0808">Transferase</keyword>
<evidence type="ECO:0000256" key="3">
    <source>
        <dbReference type="ARBA" id="ARBA00004496"/>
    </source>
</evidence>
<keyword evidence="14" id="KW-1185">Reference proteome</keyword>
<feature type="domain" description="Poly(A) RNA polymerase mitochondrial-like central palm" evidence="12">
    <location>
        <begin position="508"/>
        <end position="644"/>
    </location>
</feature>
<dbReference type="EC" id="2.7.7.19" evidence="5"/>
<evidence type="ECO:0000256" key="2">
    <source>
        <dbReference type="ARBA" id="ARBA00001946"/>
    </source>
</evidence>
<dbReference type="AlphaFoldDB" id="A0AAD4H9G3"/>
<dbReference type="Proteomes" id="UP001194580">
    <property type="component" value="Unassembled WGS sequence"/>
</dbReference>
<reference evidence="13" key="1">
    <citation type="journal article" date="2020" name="Fungal Divers.">
        <title>Resolving the Mortierellaceae phylogeny through synthesis of multi-gene phylogenetics and phylogenomics.</title>
        <authorList>
            <person name="Vandepol N."/>
            <person name="Liber J."/>
            <person name="Desiro A."/>
            <person name="Na H."/>
            <person name="Kennedy M."/>
            <person name="Barry K."/>
            <person name="Grigoriev I.V."/>
            <person name="Miller A.N."/>
            <person name="O'Donnell K."/>
            <person name="Stajich J.E."/>
            <person name="Bonito G."/>
        </authorList>
    </citation>
    <scope>NUCLEOTIDE SEQUENCE</scope>
    <source>
        <strain evidence="13">NRRL 28262</strain>
    </source>
</reference>
<dbReference type="SUPFAM" id="SSF81631">
    <property type="entry name" value="PAP/OAS1 substrate-binding domain"/>
    <property type="match status" value="1"/>
</dbReference>